<evidence type="ECO:0008006" key="4">
    <source>
        <dbReference type="Google" id="ProtNLM"/>
    </source>
</evidence>
<feature type="transmembrane region" description="Helical" evidence="1">
    <location>
        <begin position="225"/>
        <end position="242"/>
    </location>
</feature>
<keyword evidence="1" id="KW-0812">Transmembrane</keyword>
<proteinExistence type="predicted"/>
<evidence type="ECO:0000313" key="3">
    <source>
        <dbReference type="Proteomes" id="UP000199306"/>
    </source>
</evidence>
<reference evidence="2 3" key="1">
    <citation type="submission" date="2016-10" db="EMBL/GenBank/DDBJ databases">
        <authorList>
            <person name="de Groot N.N."/>
        </authorList>
    </citation>
    <scope>NUCLEOTIDE SEQUENCE [LARGE SCALE GENOMIC DNA]</scope>
    <source>
        <strain evidence="3">E92,LMG 26720,CCM 7988</strain>
    </source>
</reference>
<feature type="transmembrane region" description="Helical" evidence="1">
    <location>
        <begin position="111"/>
        <end position="128"/>
    </location>
</feature>
<feature type="transmembrane region" description="Helical" evidence="1">
    <location>
        <begin position="172"/>
        <end position="192"/>
    </location>
</feature>
<dbReference type="STRING" id="1079859.SAMN04515674_10474"/>
<dbReference type="EMBL" id="FOXH01000004">
    <property type="protein sequence ID" value="SFP57835.1"/>
    <property type="molecule type" value="Genomic_DNA"/>
</dbReference>
<keyword evidence="1" id="KW-0472">Membrane</keyword>
<feature type="transmembrane region" description="Helical" evidence="1">
    <location>
        <begin position="12"/>
        <end position="34"/>
    </location>
</feature>
<feature type="transmembrane region" description="Helical" evidence="1">
    <location>
        <begin position="293"/>
        <end position="312"/>
    </location>
</feature>
<dbReference type="Pfam" id="PF18943">
    <property type="entry name" value="DUF5690"/>
    <property type="match status" value="1"/>
</dbReference>
<organism evidence="2 3">
    <name type="scientific">Pseudarcicella hirudinis</name>
    <dbReference type="NCBI Taxonomy" id="1079859"/>
    <lineage>
        <taxon>Bacteria</taxon>
        <taxon>Pseudomonadati</taxon>
        <taxon>Bacteroidota</taxon>
        <taxon>Cytophagia</taxon>
        <taxon>Cytophagales</taxon>
        <taxon>Flectobacillaceae</taxon>
        <taxon>Pseudarcicella</taxon>
    </lineage>
</organism>
<dbReference type="AlphaFoldDB" id="A0A1I5RH45"/>
<gene>
    <name evidence="2" type="ORF">SAMN04515674_10474</name>
</gene>
<evidence type="ECO:0000313" key="2">
    <source>
        <dbReference type="EMBL" id="SFP57835.1"/>
    </source>
</evidence>
<dbReference type="Proteomes" id="UP000199306">
    <property type="component" value="Unassembled WGS sequence"/>
</dbReference>
<dbReference type="RefSeq" id="WP_092015244.1">
    <property type="nucleotide sequence ID" value="NZ_FOXH01000004.1"/>
</dbReference>
<feature type="transmembrane region" description="Helical" evidence="1">
    <location>
        <begin position="318"/>
        <end position="339"/>
    </location>
</feature>
<feature type="transmembrane region" description="Helical" evidence="1">
    <location>
        <begin position="359"/>
        <end position="378"/>
    </location>
</feature>
<feature type="transmembrane region" description="Helical" evidence="1">
    <location>
        <begin position="46"/>
        <end position="66"/>
    </location>
</feature>
<dbReference type="InterPro" id="IPR043745">
    <property type="entry name" value="DUF5690"/>
</dbReference>
<feature type="transmembrane region" description="Helical" evidence="1">
    <location>
        <begin position="140"/>
        <end position="160"/>
    </location>
</feature>
<dbReference type="OrthoDB" id="182994at2"/>
<feature type="transmembrane region" description="Helical" evidence="1">
    <location>
        <begin position="390"/>
        <end position="415"/>
    </location>
</feature>
<evidence type="ECO:0000256" key="1">
    <source>
        <dbReference type="SAM" id="Phobius"/>
    </source>
</evidence>
<protein>
    <recommendedName>
        <fullName evidence="4">MFS transporter</fullName>
    </recommendedName>
</protein>
<feature type="transmembrane region" description="Helical" evidence="1">
    <location>
        <begin position="262"/>
        <end position="286"/>
    </location>
</feature>
<feature type="transmembrane region" description="Helical" evidence="1">
    <location>
        <begin position="87"/>
        <end position="105"/>
    </location>
</feature>
<keyword evidence="1" id="KW-1133">Transmembrane helix</keyword>
<sequence>MTRLKTYLHGLSGFALTIFLALTSFSTYFCMYAFRKPFTAGTFEGVSLWGIDYKIILVIAQIMGYATAKGLGIKVVSEVTPDKRAKYILCMIGYSELALLLFALVPAPDNWMFMYLNGLGLGMIYGLVFSYLEGRQITEVLGAGLAVSFIVSSGLVKTVGRWVVVDLKINEYWMPFMTGLMFLPLLVISVWLMNNAPKPTPEDIALRTPRIPMSGKRRVRFVRKYGFGLVSLILIYVLMTVFRDIRDNFSVEIWKELGVNDATIFSSTEAIIGLAISLLAGLVFFVKNHQTAFWLNHAFLIVGSILIVGSTVCFERQILSAFWWTVLMGLGIYLAYVPFNGMLFERLIAVLHEKANVGFLFYIADFSGYMGSVVILLIKNFSSDHSFSWLGLLIDLAHILPFISVILAGISLFYFSNKLGQKPTLPNSSLFAQVRSRRNSWPLSRV</sequence>
<accession>A0A1I5RH45</accession>
<name>A0A1I5RH45_9BACT</name>
<keyword evidence="3" id="KW-1185">Reference proteome</keyword>